<evidence type="ECO:0000256" key="2">
    <source>
        <dbReference type="PIRSR" id="PIRSR605511-1"/>
    </source>
</evidence>
<dbReference type="EMBL" id="CP052757">
    <property type="protein sequence ID" value="QJW37712.1"/>
    <property type="molecule type" value="Genomic_DNA"/>
</dbReference>
<proteinExistence type="inferred from homology"/>
<name>A0A6M5UJK8_9MICO</name>
<dbReference type="InterPro" id="IPR013658">
    <property type="entry name" value="SGL"/>
</dbReference>
<feature type="compositionally biased region" description="Low complexity" evidence="4">
    <location>
        <begin position="19"/>
        <end position="44"/>
    </location>
</feature>
<dbReference type="PANTHER" id="PTHR10907">
    <property type="entry name" value="REGUCALCIN"/>
    <property type="match status" value="1"/>
</dbReference>
<dbReference type="InterPro" id="IPR011042">
    <property type="entry name" value="6-blade_b-propeller_TolB-like"/>
</dbReference>
<organism evidence="6 7">
    <name type="scientific">Cellulosimicrobium protaetiae</name>
    <dbReference type="NCBI Taxonomy" id="2587808"/>
    <lineage>
        <taxon>Bacteria</taxon>
        <taxon>Bacillati</taxon>
        <taxon>Actinomycetota</taxon>
        <taxon>Actinomycetes</taxon>
        <taxon>Micrococcales</taxon>
        <taxon>Promicromonosporaceae</taxon>
        <taxon>Cellulosimicrobium</taxon>
    </lineage>
</organism>
<feature type="binding site" evidence="3">
    <location>
        <position position="293"/>
    </location>
    <ligand>
        <name>a divalent metal cation</name>
        <dbReference type="ChEBI" id="CHEBI:60240"/>
    </ligand>
</feature>
<evidence type="ECO:0000256" key="3">
    <source>
        <dbReference type="PIRSR" id="PIRSR605511-2"/>
    </source>
</evidence>
<dbReference type="PANTHER" id="PTHR10907:SF47">
    <property type="entry name" value="REGUCALCIN"/>
    <property type="match status" value="1"/>
</dbReference>
<keyword evidence="3" id="KW-0862">Zinc</keyword>
<dbReference type="PRINTS" id="PR01790">
    <property type="entry name" value="SMP30FAMILY"/>
</dbReference>
<evidence type="ECO:0000313" key="7">
    <source>
        <dbReference type="Proteomes" id="UP000451354"/>
    </source>
</evidence>
<gene>
    <name evidence="6" type="ORF">FIC82_017525</name>
</gene>
<dbReference type="Pfam" id="PF08450">
    <property type="entry name" value="SGL"/>
    <property type="match status" value="1"/>
</dbReference>
<dbReference type="AlphaFoldDB" id="A0A6M5UJK8"/>
<keyword evidence="7" id="KW-1185">Reference proteome</keyword>
<comment type="cofactor">
    <cofactor evidence="3">
        <name>Zn(2+)</name>
        <dbReference type="ChEBI" id="CHEBI:29105"/>
    </cofactor>
    <text evidence="3">Binds 1 divalent metal cation per subunit.</text>
</comment>
<evidence type="ECO:0000256" key="4">
    <source>
        <dbReference type="SAM" id="MobiDB-lite"/>
    </source>
</evidence>
<feature type="domain" description="SMP-30/Gluconolactonase/LRE-like region" evidence="5">
    <location>
        <begin position="110"/>
        <end position="351"/>
    </location>
</feature>
<feature type="binding site" evidence="3">
    <location>
        <position position="240"/>
    </location>
    <ligand>
        <name>a divalent metal cation</name>
        <dbReference type="ChEBI" id="CHEBI:60240"/>
    </ligand>
</feature>
<dbReference type="Gene3D" id="2.120.10.30">
    <property type="entry name" value="TolB, C-terminal domain"/>
    <property type="match status" value="1"/>
</dbReference>
<feature type="binding site" evidence="3">
    <location>
        <position position="194"/>
    </location>
    <ligand>
        <name>substrate</name>
    </ligand>
</feature>
<evidence type="ECO:0000313" key="6">
    <source>
        <dbReference type="EMBL" id="QJW37712.1"/>
    </source>
</evidence>
<dbReference type="KEGG" id="cprt:FIC82_017525"/>
<keyword evidence="3" id="KW-0479">Metal-binding</keyword>
<dbReference type="GO" id="GO:0005509">
    <property type="term" value="F:calcium ion binding"/>
    <property type="evidence" value="ECO:0007669"/>
    <property type="project" value="TreeGrafter"/>
</dbReference>
<dbReference type="Proteomes" id="UP000451354">
    <property type="component" value="Chromosome"/>
</dbReference>
<evidence type="ECO:0000256" key="1">
    <source>
        <dbReference type="ARBA" id="ARBA00008853"/>
    </source>
</evidence>
<comment type="similarity">
    <text evidence="1">Belongs to the SMP-30/CGR1 family.</text>
</comment>
<accession>A0A6M5UJK8</accession>
<feature type="binding site" evidence="3">
    <location>
        <position position="111"/>
    </location>
    <ligand>
        <name>a divalent metal cation</name>
        <dbReference type="ChEBI" id="CHEBI:60240"/>
    </ligand>
</feature>
<feature type="binding site" evidence="3">
    <location>
        <position position="192"/>
    </location>
    <ligand>
        <name>substrate</name>
    </ligand>
</feature>
<dbReference type="OrthoDB" id="2633250at2"/>
<feature type="active site" description="Proton donor/acceptor" evidence="2">
    <location>
        <position position="293"/>
    </location>
</feature>
<dbReference type="GO" id="GO:0004341">
    <property type="term" value="F:gluconolactonase activity"/>
    <property type="evidence" value="ECO:0007669"/>
    <property type="project" value="TreeGrafter"/>
</dbReference>
<dbReference type="GO" id="GO:0019853">
    <property type="term" value="P:L-ascorbic acid biosynthetic process"/>
    <property type="evidence" value="ECO:0007669"/>
    <property type="project" value="TreeGrafter"/>
</dbReference>
<protein>
    <submittedName>
        <fullName evidence="6">SMP-30/gluconolactonase/LRE family protein</fullName>
    </submittedName>
</protein>
<reference evidence="6 7" key="1">
    <citation type="journal article" date="2022" name="Int. J. Syst. Evol. Microbiol.">
        <title>Cellulosimicrobium protaetiae sp. nov., isolated from the gut of the larva of Protaetia brevitarsis seulensis.</title>
        <authorList>
            <person name="Le Han H."/>
            <person name="Nguyen T.T.H."/>
            <person name="Li Z."/>
            <person name="Shin N.R."/>
            <person name="Kim S.G."/>
        </authorList>
    </citation>
    <scope>NUCLEOTIDE SEQUENCE [LARGE SCALE GENOMIC DNA]</scope>
    <source>
        <strain evidence="6 7">BI34</strain>
    </source>
</reference>
<dbReference type="InterPro" id="IPR005511">
    <property type="entry name" value="SMP-30"/>
</dbReference>
<feature type="region of interest" description="Disordered" evidence="4">
    <location>
        <begin position="1"/>
        <end position="60"/>
    </location>
</feature>
<evidence type="ECO:0000259" key="5">
    <source>
        <dbReference type="Pfam" id="PF08450"/>
    </source>
</evidence>
<dbReference type="SUPFAM" id="SSF63829">
    <property type="entry name" value="Calcium-dependent phosphotriesterase"/>
    <property type="match status" value="1"/>
</dbReference>
<sequence length="385" mass="40049">MTRTWDRDTPSSASGLSAITPIVYPTTSPTTPSATPATISTTATHRFIRPPRPSSRARALDPDHLDVRVWQTSRTSSPASVSGLAARVGEDGPVPQITVENVTGPVAHHGEGPVWSPSWGGLRWLDMLAGDLLTLRADGAVDRLHVGDHAAVVRPRTGGGFVVGLARGLVVADSDDSPVRPLPALFDDPTVRLNEGAAGPDGAFYAGGMADGARPGASALFRVEADGTSRVVVEDVTCANGLAFSPDGSRAYWTDSLTHRVDVLDVVPAEEDPRGLVRRRPFVTVDPSDGLPDGIAVDAEGGVWVALWGGAAVRRYSPDGTLDAVVPLPVSQVSACAFGGDGLDELYVTTSRQGFGTPDPDEAASGSLYVARPGVRGLPTLPFSG</sequence>